<evidence type="ECO:0000256" key="5">
    <source>
        <dbReference type="SAM" id="MobiDB-lite"/>
    </source>
</evidence>
<dbReference type="SUPFAM" id="SSF54631">
    <property type="entry name" value="CBS-domain pair"/>
    <property type="match status" value="2"/>
</dbReference>
<evidence type="ECO:0000256" key="4">
    <source>
        <dbReference type="PROSITE-ProRule" id="PRU00703"/>
    </source>
</evidence>
<comment type="caution">
    <text evidence="7">The sequence shown here is derived from an EMBL/GenBank/DDBJ whole genome shotgun (WGS) entry which is preliminary data.</text>
</comment>
<dbReference type="SMART" id="SM00116">
    <property type="entry name" value="CBS"/>
    <property type="match status" value="4"/>
</dbReference>
<dbReference type="InterPro" id="IPR014756">
    <property type="entry name" value="Ig_E-set"/>
</dbReference>
<proteinExistence type="inferred from homology"/>
<evidence type="ECO:0000256" key="3">
    <source>
        <dbReference type="ARBA" id="ARBA00023122"/>
    </source>
</evidence>
<dbReference type="SUPFAM" id="SSF81296">
    <property type="entry name" value="E set domains"/>
    <property type="match status" value="1"/>
</dbReference>
<evidence type="ECO:0000313" key="8">
    <source>
        <dbReference type="Proteomes" id="UP001438707"/>
    </source>
</evidence>
<comment type="similarity">
    <text evidence="1">Belongs to the 5'-AMP-activated protein kinase gamma subunit family.</text>
</comment>
<dbReference type="PANTHER" id="PTHR13780">
    <property type="entry name" value="AMP-ACTIVATED PROTEIN KINASE, GAMMA REGULATORY SUBUNIT"/>
    <property type="match status" value="1"/>
</dbReference>
<keyword evidence="3 4" id="KW-0129">CBS domain</keyword>
<feature type="domain" description="CBS" evidence="6">
    <location>
        <begin position="352"/>
        <end position="416"/>
    </location>
</feature>
<organism evidence="7 8">
    <name type="scientific">Apatococcus lobatus</name>
    <dbReference type="NCBI Taxonomy" id="904363"/>
    <lineage>
        <taxon>Eukaryota</taxon>
        <taxon>Viridiplantae</taxon>
        <taxon>Chlorophyta</taxon>
        <taxon>core chlorophytes</taxon>
        <taxon>Trebouxiophyceae</taxon>
        <taxon>Chlorellales</taxon>
        <taxon>Chlorellaceae</taxon>
        <taxon>Apatococcus</taxon>
    </lineage>
</organism>
<keyword evidence="2" id="KW-0677">Repeat</keyword>
<dbReference type="InterPro" id="IPR032640">
    <property type="entry name" value="AMPK1_CBM"/>
</dbReference>
<dbReference type="CDD" id="cd02859">
    <property type="entry name" value="E_set_AMPKbeta_like_N"/>
    <property type="match status" value="1"/>
</dbReference>
<sequence length="615" mass="66005">MAFFVPTKFTWRFGGQAVHLCGSFTRWVETVPMTAESSPGVFSAIVHLPPGYHQYKFIVDGDWRHDEAQPFMPDPLGNVNNWLFVRRPDGLSSPNLAHSQPQLQQLAQQQAAQLLSAAPGPHSRSPSPSHGHSLPIPQPHGSAYMQHGKSISHVRKRSHDDAGPTSSGTTSPHGVHPARRSHDVPQGAAAQLVAEAPPPRRASSSGQVADVDMTNADSLGSSAESAAGALPAMGAGGGGDEPGYTRRKIREFMCAHTAYELIPESGKVIMLDADLPMRQGFHALHEQGIASAPLWDAETGAICGMLSPSDFIHTLRALRSNISGGGTTLSEAEMDRHSIRALREAAASEGRMPKRVVSVRPTDSLATVVEVLFHNGCYMAPVLSCESAGPGEVCGVLHTATISGVLATLMRHFRASLNSLPLLGQPLGALPVGTWSPDSSPVQRERAANLTPQGEVRRDQRKIKDLCTVQMGTHLTRALGLLLDDGISCLPVVDEDGALLDMYARADITMLARGNSYQRLQVEDMTVHTALSLAAHASSTSRGWQPPTHTALQQAEGMPATRVPRLQLCTARDSLRQAMERLSVPGVRRLFVVDPSTRRVEGIVSLSDVAAYLFL</sequence>
<dbReference type="Gene3D" id="3.10.580.10">
    <property type="entry name" value="CBS-domain"/>
    <property type="match status" value="2"/>
</dbReference>
<dbReference type="Proteomes" id="UP001438707">
    <property type="component" value="Unassembled WGS sequence"/>
</dbReference>
<dbReference type="InterPro" id="IPR050511">
    <property type="entry name" value="AMPK_gamma/SDS23_families"/>
</dbReference>
<gene>
    <name evidence="7" type="ORF">WJX74_010582</name>
</gene>
<dbReference type="Gene3D" id="2.60.40.10">
    <property type="entry name" value="Immunoglobulins"/>
    <property type="match status" value="1"/>
</dbReference>
<evidence type="ECO:0000256" key="1">
    <source>
        <dbReference type="ARBA" id="ARBA00006750"/>
    </source>
</evidence>
<dbReference type="PROSITE" id="PS51371">
    <property type="entry name" value="CBS"/>
    <property type="match status" value="4"/>
</dbReference>
<accession>A0AAW1QBS5</accession>
<dbReference type="InterPro" id="IPR000644">
    <property type="entry name" value="CBS_dom"/>
</dbReference>
<dbReference type="Pfam" id="PF16561">
    <property type="entry name" value="AMPK1_CBM"/>
    <property type="match status" value="1"/>
</dbReference>
<feature type="region of interest" description="Disordered" evidence="5">
    <location>
        <begin position="109"/>
        <end position="209"/>
    </location>
</feature>
<reference evidence="7 8" key="1">
    <citation type="journal article" date="2024" name="Nat. Commun.">
        <title>Phylogenomics reveals the evolutionary origins of lichenization in chlorophyte algae.</title>
        <authorList>
            <person name="Puginier C."/>
            <person name="Libourel C."/>
            <person name="Otte J."/>
            <person name="Skaloud P."/>
            <person name="Haon M."/>
            <person name="Grisel S."/>
            <person name="Petersen M."/>
            <person name="Berrin J.G."/>
            <person name="Delaux P.M."/>
            <person name="Dal Grande F."/>
            <person name="Keller J."/>
        </authorList>
    </citation>
    <scope>NUCLEOTIDE SEQUENCE [LARGE SCALE GENOMIC DNA]</scope>
    <source>
        <strain evidence="7 8">SAG 2145</strain>
    </source>
</reference>
<feature type="domain" description="CBS" evidence="6">
    <location>
        <begin position="560"/>
        <end position="615"/>
    </location>
</feature>
<dbReference type="AlphaFoldDB" id="A0AAW1QBS5"/>
<feature type="compositionally biased region" description="Low complexity" evidence="5">
    <location>
        <begin position="109"/>
        <end position="135"/>
    </location>
</feature>
<protein>
    <recommendedName>
        <fullName evidence="6">CBS domain-containing protein</fullName>
    </recommendedName>
</protein>
<dbReference type="EMBL" id="JALJOS010000060">
    <property type="protein sequence ID" value="KAK9818566.1"/>
    <property type="molecule type" value="Genomic_DNA"/>
</dbReference>
<dbReference type="InterPro" id="IPR013783">
    <property type="entry name" value="Ig-like_fold"/>
</dbReference>
<feature type="domain" description="CBS" evidence="6">
    <location>
        <begin position="261"/>
        <end position="323"/>
    </location>
</feature>
<keyword evidence="8" id="KW-1185">Reference proteome</keyword>
<feature type="domain" description="CBS" evidence="6">
    <location>
        <begin position="462"/>
        <end position="520"/>
    </location>
</feature>
<dbReference type="PANTHER" id="PTHR13780:SF35">
    <property type="entry name" value="LD22662P"/>
    <property type="match status" value="1"/>
</dbReference>
<evidence type="ECO:0000259" key="6">
    <source>
        <dbReference type="PROSITE" id="PS51371"/>
    </source>
</evidence>
<evidence type="ECO:0000256" key="2">
    <source>
        <dbReference type="ARBA" id="ARBA00022737"/>
    </source>
</evidence>
<name>A0AAW1QBS5_9CHLO</name>
<dbReference type="Pfam" id="PF00571">
    <property type="entry name" value="CBS"/>
    <property type="match status" value="2"/>
</dbReference>
<evidence type="ECO:0000313" key="7">
    <source>
        <dbReference type="EMBL" id="KAK9818566.1"/>
    </source>
</evidence>
<dbReference type="InterPro" id="IPR046342">
    <property type="entry name" value="CBS_dom_sf"/>
</dbReference>